<feature type="binding site" evidence="4">
    <location>
        <position position="148"/>
    </location>
    <ligand>
        <name>a divalent metal cation</name>
        <dbReference type="ChEBI" id="CHEBI:60240"/>
        <label>2</label>
    </ligand>
</feature>
<keyword evidence="2 4" id="KW-0479">Metal-binding</keyword>
<accession>A0A0F4PPD6</accession>
<dbReference type="OrthoDB" id="9810005at2"/>
<gene>
    <name evidence="5" type="ORF">TW72_16045</name>
</gene>
<dbReference type="PROSITE" id="PS01091">
    <property type="entry name" value="TATD_3"/>
    <property type="match status" value="1"/>
</dbReference>
<proteinExistence type="inferred from homology"/>
<comment type="similarity">
    <text evidence="1">Belongs to the metallo-dependent hydrolases superfamily. TatD-type hydrolase family.</text>
</comment>
<dbReference type="PANTHER" id="PTHR46124">
    <property type="entry name" value="D-AMINOACYL-TRNA DEACYLASE"/>
    <property type="match status" value="1"/>
</dbReference>
<dbReference type="AlphaFoldDB" id="A0A0F4PPD6"/>
<evidence type="ECO:0000256" key="4">
    <source>
        <dbReference type="PIRSR" id="PIRSR005902-1"/>
    </source>
</evidence>
<evidence type="ECO:0000256" key="1">
    <source>
        <dbReference type="ARBA" id="ARBA00009275"/>
    </source>
</evidence>
<evidence type="ECO:0000256" key="3">
    <source>
        <dbReference type="ARBA" id="ARBA00022801"/>
    </source>
</evidence>
<dbReference type="GO" id="GO:0005829">
    <property type="term" value="C:cytosol"/>
    <property type="evidence" value="ECO:0007669"/>
    <property type="project" value="TreeGrafter"/>
</dbReference>
<comment type="caution">
    <text evidence="5">The sequence shown here is derived from an EMBL/GenBank/DDBJ whole genome shotgun (WGS) entry which is preliminary data.</text>
</comment>
<dbReference type="InterPro" id="IPR032466">
    <property type="entry name" value="Metal_Hydrolase"/>
</dbReference>
<organism evidence="5 6">
    <name type="scientific">Pseudoalteromonas ruthenica</name>
    <dbReference type="NCBI Taxonomy" id="151081"/>
    <lineage>
        <taxon>Bacteria</taxon>
        <taxon>Pseudomonadati</taxon>
        <taxon>Pseudomonadota</taxon>
        <taxon>Gammaproteobacteria</taxon>
        <taxon>Alteromonadales</taxon>
        <taxon>Pseudoalteromonadaceae</taxon>
        <taxon>Pseudoalteromonas</taxon>
    </lineage>
</organism>
<name>A0A0F4PPD6_9GAMM</name>
<protein>
    <submittedName>
        <fullName evidence="5">DNase TatD</fullName>
    </submittedName>
</protein>
<evidence type="ECO:0000256" key="2">
    <source>
        <dbReference type="ARBA" id="ARBA00022723"/>
    </source>
</evidence>
<evidence type="ECO:0000313" key="5">
    <source>
        <dbReference type="EMBL" id="KJY96979.1"/>
    </source>
</evidence>
<reference evidence="5 6" key="1">
    <citation type="journal article" date="2015" name="BMC Genomics">
        <title>Genome mining reveals unlocked bioactive potential of marine Gram-negative bacteria.</title>
        <authorList>
            <person name="Machado H."/>
            <person name="Sonnenschein E.C."/>
            <person name="Melchiorsen J."/>
            <person name="Gram L."/>
        </authorList>
    </citation>
    <scope>NUCLEOTIDE SEQUENCE [LARGE SCALE GENOMIC DNA]</scope>
    <source>
        <strain evidence="5 6">S3137</strain>
    </source>
</reference>
<evidence type="ECO:0000313" key="6">
    <source>
        <dbReference type="Proteomes" id="UP000033664"/>
    </source>
</evidence>
<sequence length="257" mass="28817">MIDIGVNLTSSQFAADTDAVVARARDAGITNMVVIGCDERDSQHAVELARRHQLFCTAGIHPHNAKDASAEFEQVIAQLASQSEVLAIGECGLDYNRDFSPRPVQREIFARQLALANELALPVYLHERDASADMLALLREYQPRGIVHCFTGNAEQAQHYLGLGLYLGITGWVCDERRSQALNEALVHIPRERLLVETDAPYLLPRTIRPKPKSRRCEPHHLGYVVTHLAQRYACTEAEIIAQTKHNFSQLFNVELR</sequence>
<feature type="binding site" evidence="4">
    <location>
        <position position="199"/>
    </location>
    <ligand>
        <name>a divalent metal cation</name>
        <dbReference type="ChEBI" id="CHEBI:60240"/>
        <label>1</label>
    </ligand>
</feature>
<keyword evidence="6" id="KW-1185">Reference proteome</keyword>
<dbReference type="Proteomes" id="UP000033664">
    <property type="component" value="Unassembled WGS sequence"/>
</dbReference>
<dbReference type="GeneID" id="58230013"/>
<dbReference type="GO" id="GO:0016788">
    <property type="term" value="F:hydrolase activity, acting on ester bonds"/>
    <property type="evidence" value="ECO:0007669"/>
    <property type="project" value="InterPro"/>
</dbReference>
<dbReference type="Gene3D" id="3.20.20.140">
    <property type="entry name" value="Metal-dependent hydrolases"/>
    <property type="match status" value="1"/>
</dbReference>
<keyword evidence="3" id="KW-0378">Hydrolase</keyword>
<dbReference type="PANTHER" id="PTHR46124:SF2">
    <property type="entry name" value="D-AMINOACYL-TRNA DEACYLASE"/>
    <property type="match status" value="1"/>
</dbReference>
<dbReference type="PIRSF" id="PIRSF005902">
    <property type="entry name" value="DNase_TatD"/>
    <property type="match status" value="1"/>
</dbReference>
<feature type="binding site" evidence="4">
    <location>
        <position position="90"/>
    </location>
    <ligand>
        <name>a divalent metal cation</name>
        <dbReference type="ChEBI" id="CHEBI:60240"/>
        <label>1</label>
    </ligand>
</feature>
<dbReference type="CDD" id="cd01310">
    <property type="entry name" value="TatD_DNAse"/>
    <property type="match status" value="1"/>
</dbReference>
<feature type="binding site" evidence="4">
    <location>
        <position position="126"/>
    </location>
    <ligand>
        <name>a divalent metal cation</name>
        <dbReference type="ChEBI" id="CHEBI:60240"/>
        <label>2</label>
    </ligand>
</feature>
<dbReference type="EMBL" id="JXXZ01000014">
    <property type="protein sequence ID" value="KJY96979.1"/>
    <property type="molecule type" value="Genomic_DNA"/>
</dbReference>
<dbReference type="InterPro" id="IPR018228">
    <property type="entry name" value="DNase_TatD-rel_CS"/>
</dbReference>
<dbReference type="GO" id="GO:0046872">
    <property type="term" value="F:metal ion binding"/>
    <property type="evidence" value="ECO:0007669"/>
    <property type="project" value="UniProtKB-KW"/>
</dbReference>
<dbReference type="PATRIC" id="fig|151081.8.peg.3136"/>
<dbReference type="Pfam" id="PF01026">
    <property type="entry name" value="TatD_DNase"/>
    <property type="match status" value="1"/>
</dbReference>
<dbReference type="RefSeq" id="WP_045980263.1">
    <property type="nucleotide sequence ID" value="NZ_JXXY01000016.1"/>
</dbReference>
<dbReference type="InterPro" id="IPR001130">
    <property type="entry name" value="TatD-like"/>
</dbReference>
<dbReference type="FunFam" id="3.20.20.140:FF:000005">
    <property type="entry name" value="TatD family hydrolase"/>
    <property type="match status" value="1"/>
</dbReference>
<dbReference type="eggNOG" id="COG0084">
    <property type="taxonomic scope" value="Bacteria"/>
</dbReference>
<dbReference type="SUPFAM" id="SSF51556">
    <property type="entry name" value="Metallo-dependent hydrolases"/>
    <property type="match status" value="1"/>
</dbReference>